<dbReference type="Gene3D" id="2.130.10.10">
    <property type="entry name" value="YVTN repeat-like/Quinoprotein amine dehydrogenase"/>
    <property type="match status" value="3"/>
</dbReference>
<comment type="function">
    <text evidence="4">The B regulatory subunit may modulate substrate selectivity and catalytic activity, and may also direct the localization of the catalytic enzyme to a particular subcellular compartment.</text>
</comment>
<name>A2ZV35_ORYSJ</name>
<comment type="similarity">
    <text evidence="1 6">Belongs to the phosphatase 2A regulatory subunit B family.</text>
</comment>
<comment type="subunit">
    <text evidence="5">PP2A consists of a common heteromeric enzyme, composed of a catalytic subunit (subunits C), a constant regulatory subunit (subunit A), and a variety of regulatory subunits such as subunits B (the R2/B/PR55/B55, R3/B''/PR72/PR130/PR59 and R5/B'/B56 families).</text>
</comment>
<dbReference type="GO" id="GO:0000159">
    <property type="term" value="C:protein phosphatase type 2A complex"/>
    <property type="evidence" value="ECO:0007669"/>
    <property type="project" value="UniProtKB-UniRule"/>
</dbReference>
<dbReference type="AlphaFoldDB" id="A2ZV35"/>
<dbReference type="FunFam" id="2.130.10.10:FF:000569">
    <property type="entry name" value="Serine/threonine-protein phosphatase 2A 55 kDa regulatory subunit B"/>
    <property type="match status" value="1"/>
</dbReference>
<feature type="compositionally biased region" description="Low complexity" evidence="7">
    <location>
        <begin position="1"/>
        <end position="21"/>
    </location>
</feature>
<dbReference type="InterPro" id="IPR015943">
    <property type="entry name" value="WD40/YVTN_repeat-like_dom_sf"/>
</dbReference>
<dbReference type="GO" id="GO:0019888">
    <property type="term" value="F:protein phosphatase regulator activity"/>
    <property type="evidence" value="ECO:0007669"/>
    <property type="project" value="InterPro"/>
</dbReference>
<dbReference type="InterPro" id="IPR001680">
    <property type="entry name" value="WD40_rpt"/>
</dbReference>
<organism evidence="8">
    <name type="scientific">Oryza sativa subsp. japonica</name>
    <name type="common">Rice</name>
    <dbReference type="NCBI Taxonomy" id="39947"/>
    <lineage>
        <taxon>Eukaryota</taxon>
        <taxon>Viridiplantae</taxon>
        <taxon>Streptophyta</taxon>
        <taxon>Embryophyta</taxon>
        <taxon>Tracheophyta</taxon>
        <taxon>Spermatophyta</taxon>
        <taxon>Magnoliopsida</taxon>
        <taxon>Liliopsida</taxon>
        <taxon>Poales</taxon>
        <taxon>Poaceae</taxon>
        <taxon>BOP clade</taxon>
        <taxon>Oryzoideae</taxon>
        <taxon>Oryzeae</taxon>
        <taxon>Oryzinae</taxon>
        <taxon>Oryza</taxon>
        <taxon>Oryza sativa</taxon>
    </lineage>
</organism>
<dbReference type="EMBL" id="CM000138">
    <property type="protein sequence ID" value="EAZ12582.1"/>
    <property type="molecule type" value="Genomic_DNA"/>
</dbReference>
<keyword evidence="3 6" id="KW-0677">Repeat</keyword>
<evidence type="ECO:0000256" key="5">
    <source>
        <dbReference type="ARBA" id="ARBA00062497"/>
    </source>
</evidence>
<dbReference type="Proteomes" id="UP000007752">
    <property type="component" value="Chromosome 1"/>
</dbReference>
<sequence length="545" mass="60559">MNGEAVVPEPAAAASSPAQASPSPPEWRFSQVFGERSAGEEVQDVDIISAIEFNKSGQHLATGDRGGRVVLFERTDAKDNACRKEAEKVDYSVSRHPEFRYKTEFQSHEPEFDYLKSLEIEEKINKIKWCQTANGALFLLSTNDKTIKFWKVQEKKVKKVSEMNLSPSKASANGRPAGSNASGSSAYLPNGGISKPVGLNSLRLPVVVTSQETSLSASCRRVFTHAHDYHINSISNNSDGETFISADDLRINLWNLEISNQSFNIIDVKPTNMEDLTEVITSAEFHPTHCNTLAYSSSKGSIRLVDLRQSALCDTHSQVFEQHEAPGSRSFFTEIIASISDIKFSKDGRHILSRDYMTLKHEAPGSRSFFTEIIASISDIKFSKDGRHILSRDYMTLKLWDINMNSGPVATFQVHEYLRPKLCDLYENDSIFDKFECCQSGDGLRVATGSYSNIFRVFGCGTGSNEATTLEATRNPTRRQLQNPTRPARSLSTLTRVVRRGAESTGIEANGNSYDLSTKLLHLAWHPSENLIACAAANSLYMYYA</sequence>
<dbReference type="PROSITE" id="PS01024">
    <property type="entry name" value="PR55_1"/>
    <property type="match status" value="1"/>
</dbReference>
<dbReference type="Pfam" id="PF00400">
    <property type="entry name" value="WD40"/>
    <property type="match status" value="1"/>
</dbReference>
<dbReference type="InterPro" id="IPR018067">
    <property type="entry name" value="PP2A_PR55_CS"/>
</dbReference>
<evidence type="ECO:0000256" key="4">
    <source>
        <dbReference type="ARBA" id="ARBA00034298"/>
    </source>
</evidence>
<protein>
    <recommendedName>
        <fullName evidence="6">Serine/threonine-protein phosphatase 2A 55 kDa regulatory subunit B</fullName>
    </recommendedName>
</protein>
<reference evidence="8" key="1">
    <citation type="journal article" date="2005" name="PLoS Biol.">
        <title>The genomes of Oryza sativa: a history of duplications.</title>
        <authorList>
            <person name="Yu J."/>
            <person name="Wang J."/>
            <person name="Lin W."/>
            <person name="Li S."/>
            <person name="Li H."/>
            <person name="Zhou J."/>
            <person name="Ni P."/>
            <person name="Dong W."/>
            <person name="Hu S."/>
            <person name="Zeng C."/>
            <person name="Zhang J."/>
            <person name="Zhang Y."/>
            <person name="Li R."/>
            <person name="Xu Z."/>
            <person name="Li S."/>
            <person name="Li X."/>
            <person name="Zheng H."/>
            <person name="Cong L."/>
            <person name="Lin L."/>
            <person name="Yin J."/>
            <person name="Geng J."/>
            <person name="Li G."/>
            <person name="Shi J."/>
            <person name="Liu J."/>
            <person name="Lv H."/>
            <person name="Li J."/>
            <person name="Wang J."/>
            <person name="Deng Y."/>
            <person name="Ran L."/>
            <person name="Shi X."/>
            <person name="Wang X."/>
            <person name="Wu Q."/>
            <person name="Li C."/>
            <person name="Ren X."/>
            <person name="Wang J."/>
            <person name="Wang X."/>
            <person name="Li D."/>
            <person name="Liu D."/>
            <person name="Zhang X."/>
            <person name="Ji Z."/>
            <person name="Zhao W."/>
            <person name="Sun Y."/>
            <person name="Zhang Z."/>
            <person name="Bao J."/>
            <person name="Han Y."/>
            <person name="Dong L."/>
            <person name="Ji J."/>
            <person name="Chen P."/>
            <person name="Wu S."/>
            <person name="Liu J."/>
            <person name="Xiao Y."/>
            <person name="Bu D."/>
            <person name="Tan J."/>
            <person name="Yang L."/>
            <person name="Ye C."/>
            <person name="Zhang J."/>
            <person name="Xu J."/>
            <person name="Zhou Y."/>
            <person name="Yu Y."/>
            <person name="Zhang B."/>
            <person name="Zhuang S."/>
            <person name="Wei H."/>
            <person name="Liu B."/>
            <person name="Lei M."/>
            <person name="Yu H."/>
            <person name="Li Y."/>
            <person name="Xu H."/>
            <person name="Wei S."/>
            <person name="He X."/>
            <person name="Fang L."/>
            <person name="Zhang Z."/>
            <person name="Zhang Y."/>
            <person name="Huang X."/>
            <person name="Su Z."/>
            <person name="Tong W."/>
            <person name="Li J."/>
            <person name="Tong Z."/>
            <person name="Li S."/>
            <person name="Ye J."/>
            <person name="Wang L."/>
            <person name="Fang L."/>
            <person name="Lei T."/>
            <person name="Chen C."/>
            <person name="Chen H."/>
            <person name="Xu Z."/>
            <person name="Li H."/>
            <person name="Huang H."/>
            <person name="Zhang F."/>
            <person name="Xu H."/>
            <person name="Li N."/>
            <person name="Zhao C."/>
            <person name="Li S."/>
            <person name="Dong L."/>
            <person name="Huang Y."/>
            <person name="Li L."/>
            <person name="Xi Y."/>
            <person name="Qi Q."/>
            <person name="Li W."/>
            <person name="Zhang B."/>
            <person name="Hu W."/>
            <person name="Zhang Y."/>
            <person name="Tian X."/>
            <person name="Jiao Y."/>
            <person name="Liang X."/>
            <person name="Jin J."/>
            <person name="Gao L."/>
            <person name="Zheng W."/>
            <person name="Hao B."/>
            <person name="Liu S."/>
            <person name="Wang W."/>
            <person name="Yuan L."/>
            <person name="Cao M."/>
            <person name="McDermott J."/>
            <person name="Samudrala R."/>
            <person name="Wang J."/>
            <person name="Wong G.K."/>
            <person name="Yang H."/>
        </authorList>
    </citation>
    <scope>NUCLEOTIDE SEQUENCE [LARGE SCALE GENOMIC DNA]</scope>
</reference>
<evidence type="ECO:0000256" key="2">
    <source>
        <dbReference type="ARBA" id="ARBA00022574"/>
    </source>
</evidence>
<dbReference type="PRINTS" id="PR00600">
    <property type="entry name" value="PP2APR55"/>
</dbReference>
<feature type="region of interest" description="Disordered" evidence="7">
    <location>
        <begin position="161"/>
        <end position="184"/>
    </location>
</feature>
<dbReference type="PROSITE" id="PS01025">
    <property type="entry name" value="PR55_2"/>
    <property type="match status" value="1"/>
</dbReference>
<dbReference type="InterPro" id="IPR036322">
    <property type="entry name" value="WD40_repeat_dom_sf"/>
</dbReference>
<keyword evidence="2 6" id="KW-0853">WD repeat</keyword>
<evidence type="ECO:0000256" key="6">
    <source>
        <dbReference type="RuleBase" id="RU331113"/>
    </source>
</evidence>
<dbReference type="SMART" id="SM00320">
    <property type="entry name" value="WD40"/>
    <property type="match status" value="5"/>
</dbReference>
<dbReference type="FunFam" id="2.130.10.10:FF:000609">
    <property type="entry name" value="Serine/threonine-protein phosphatase 2A 55 kDa regulatory subunit B"/>
    <property type="match status" value="1"/>
</dbReference>
<dbReference type="SUPFAM" id="SSF50978">
    <property type="entry name" value="WD40 repeat-like"/>
    <property type="match status" value="1"/>
</dbReference>
<evidence type="ECO:0000256" key="1">
    <source>
        <dbReference type="ARBA" id="ARBA00008259"/>
    </source>
</evidence>
<accession>A2ZV35</accession>
<gene>
    <name evidence="8" type="ORF">OsJ_02487</name>
</gene>
<proteinExistence type="inferred from homology"/>
<dbReference type="PANTHER" id="PTHR11871">
    <property type="entry name" value="PROTEIN PHOSPHATASE PP2A REGULATORY SUBUNIT B"/>
    <property type="match status" value="1"/>
</dbReference>
<feature type="region of interest" description="Disordered" evidence="7">
    <location>
        <begin position="1"/>
        <end position="27"/>
    </location>
</feature>
<dbReference type="PIRSF" id="PIRSF037309">
    <property type="entry name" value="PP2A_PR55"/>
    <property type="match status" value="1"/>
</dbReference>
<reference evidence="8" key="2">
    <citation type="submission" date="2008-12" db="EMBL/GenBank/DDBJ databases">
        <title>Improved gene annotation of the rice (Oryza sativa) genomes.</title>
        <authorList>
            <person name="Wang J."/>
            <person name="Li R."/>
            <person name="Fan W."/>
            <person name="Huang Q."/>
            <person name="Zhang J."/>
            <person name="Zhou Y."/>
            <person name="Hu Y."/>
            <person name="Zi S."/>
            <person name="Li J."/>
            <person name="Ni P."/>
            <person name="Zheng H."/>
            <person name="Zhang Y."/>
            <person name="Zhao M."/>
            <person name="Hao Q."/>
            <person name="McDermott J."/>
            <person name="Samudrala R."/>
            <person name="Kristiansen K."/>
            <person name="Wong G.K.-S."/>
        </authorList>
    </citation>
    <scope>NUCLEOTIDE SEQUENCE</scope>
</reference>
<evidence type="ECO:0000256" key="3">
    <source>
        <dbReference type="ARBA" id="ARBA00022737"/>
    </source>
</evidence>
<dbReference type="InterPro" id="IPR000009">
    <property type="entry name" value="PP2A_PR55"/>
</dbReference>
<evidence type="ECO:0000256" key="7">
    <source>
        <dbReference type="SAM" id="MobiDB-lite"/>
    </source>
</evidence>
<evidence type="ECO:0000313" key="8">
    <source>
        <dbReference type="EMBL" id="EAZ12582.1"/>
    </source>
</evidence>